<protein>
    <submittedName>
        <fullName evidence="8">Rtt10 protein</fullName>
    </submittedName>
</protein>
<feature type="repeat" description="WD" evidence="7">
    <location>
        <begin position="189"/>
        <end position="230"/>
    </location>
</feature>
<proteinExistence type="inferred from homology"/>
<evidence type="ECO:0000256" key="4">
    <source>
        <dbReference type="ARBA" id="ARBA00022694"/>
    </source>
</evidence>
<dbReference type="InterPro" id="IPR001680">
    <property type="entry name" value="WD40_rpt"/>
</dbReference>
<evidence type="ECO:0000256" key="7">
    <source>
        <dbReference type="PROSITE-ProRule" id="PRU00221"/>
    </source>
</evidence>
<sequence>MDNMKLDQIKHIGPICALKVISNNLLLSGEGPTLSLYDYIKGEKIFERLVFKRNKIHGIEIINSSNDIEDDIKIVIWGGRSLSIFTLNNFKDLNYEIPHYGVSDWIFHCLFENESTLHVLNSHNIVHTVSLLNDNCKLINTKHCGWKSILYSGTISINKETGKITVLAGTVMNGILIWDFETCQVKHNLTEHEGSIFKVVASPDNKYIISCSDDRSIKVWDMETGELLANGWGHGSRIWGLNVYNISNDGFNIFSCSEDCTARVWRFNFHDNYNNGELIQERIILVHTGRHVWSLDLNDEKKLGFTAGADGKIFVSDLNESQRDGYWGHKWELNDISNEINCVFQKGELIKNYSDFGYGLIAVTSEGKIMILKDYKKWKLLFIDDKFAKFCILKIFENEPIVIIAGKMGDCILMKFNENCEIEIKHEFNLNDSFNRLGNILINGYDDNYFALFESPNPNDPLIYKKIDPINLSILESYELLKPKDKITISSLEYNKVSNMLFVGCRFATMLVYKIENENEKNQPLVVYKNLFKGDTVSSIKSLYDNSNNTMLYITNKDGTYHIMKINENSTYEYLQSSKIQKGFLEGHIKTPNGDILLYGFKSDCFFVWNETKQYEVYREICGGPHRRWNFKYWFDSNNRLRYRFVYTRSSEVQIVQQGEPYAFELLSDGLHGREIRDICVINSQNNNDEKIIITGAEDTTLKISTLKNDGTFNSHWTYREHIGGLQSIHAINDEYILSSSAKEELYLWKITECDNKKCMSLESSLPPSEENPDLRVMDFDSIEVYDKINGKKIGFLIVTVYSNSMIKVIYYDIASKKFKVLIDDNYMQCCIFHVRFVCIDKRLFVLIASTNGHLSIYDINNVIGKYFSIDDSNIKEVKLSLNDNKFEEINESTKLDKLIINQQIHQSSVKALDILQETNGCIKVITGGDDNSIIVSKITKDEGLKFDIESFLPSAASSTITTVTVIDEKTVLVGAVDQSIKLWNIENGLTLVDNKYTTVADTGCSEIASFKNGEKYLLIGGAGFSIWKITN</sequence>
<evidence type="ECO:0000256" key="5">
    <source>
        <dbReference type="ARBA" id="ARBA00022737"/>
    </source>
</evidence>
<dbReference type="InterPro" id="IPR036322">
    <property type="entry name" value="WD40_repeat_dom_sf"/>
</dbReference>
<dbReference type="InterPro" id="IPR051973">
    <property type="entry name" value="tRNA_Anticodon_Mtase-Reg"/>
</dbReference>
<keyword evidence="5" id="KW-0677">Repeat</keyword>
<evidence type="ECO:0000313" key="8">
    <source>
        <dbReference type="EMBL" id="GMM45051.1"/>
    </source>
</evidence>
<dbReference type="InterPro" id="IPR015943">
    <property type="entry name" value="WD40/YVTN_repeat-like_dom_sf"/>
</dbReference>
<dbReference type="InterPro" id="IPR019775">
    <property type="entry name" value="WD40_repeat_CS"/>
</dbReference>
<evidence type="ECO:0000256" key="1">
    <source>
        <dbReference type="ARBA" id="ARBA00004496"/>
    </source>
</evidence>
<evidence type="ECO:0000256" key="6">
    <source>
        <dbReference type="ARBA" id="ARBA00038255"/>
    </source>
</evidence>
<evidence type="ECO:0000313" key="9">
    <source>
        <dbReference type="Proteomes" id="UP001378960"/>
    </source>
</evidence>
<gene>
    <name evidence="8" type="ORF">DAPK24_016260</name>
</gene>
<keyword evidence="2" id="KW-0963">Cytoplasm</keyword>
<dbReference type="SMART" id="SM00320">
    <property type="entry name" value="WD40"/>
    <property type="match status" value="8"/>
</dbReference>
<name>A0AAV5R1A4_PICKL</name>
<comment type="caution">
    <text evidence="8">The sequence shown here is derived from an EMBL/GenBank/DDBJ whole genome shotgun (WGS) entry which is preliminary data.</text>
</comment>
<evidence type="ECO:0000256" key="3">
    <source>
        <dbReference type="ARBA" id="ARBA00022574"/>
    </source>
</evidence>
<keyword evidence="9" id="KW-1185">Reference proteome</keyword>
<keyword evidence="3 7" id="KW-0853">WD repeat</keyword>
<dbReference type="GO" id="GO:0030488">
    <property type="term" value="P:tRNA methylation"/>
    <property type="evidence" value="ECO:0007669"/>
    <property type="project" value="TreeGrafter"/>
</dbReference>
<evidence type="ECO:0000256" key="2">
    <source>
        <dbReference type="ARBA" id="ARBA00022490"/>
    </source>
</evidence>
<comment type="subcellular location">
    <subcellularLocation>
        <location evidence="1">Cytoplasm</location>
    </subcellularLocation>
</comment>
<dbReference type="Pfam" id="PF00400">
    <property type="entry name" value="WD40"/>
    <property type="match status" value="2"/>
</dbReference>
<dbReference type="PROSITE" id="PS50082">
    <property type="entry name" value="WD_REPEATS_2"/>
    <property type="match status" value="1"/>
</dbReference>
<organism evidence="8 9">
    <name type="scientific">Pichia kluyveri</name>
    <name type="common">Yeast</name>
    <dbReference type="NCBI Taxonomy" id="36015"/>
    <lineage>
        <taxon>Eukaryota</taxon>
        <taxon>Fungi</taxon>
        <taxon>Dikarya</taxon>
        <taxon>Ascomycota</taxon>
        <taxon>Saccharomycotina</taxon>
        <taxon>Pichiomycetes</taxon>
        <taxon>Pichiales</taxon>
        <taxon>Pichiaceae</taxon>
        <taxon>Pichia</taxon>
    </lineage>
</organism>
<dbReference type="EMBL" id="BTGB01000001">
    <property type="protein sequence ID" value="GMM45051.1"/>
    <property type="molecule type" value="Genomic_DNA"/>
</dbReference>
<dbReference type="PROSITE" id="PS50294">
    <property type="entry name" value="WD_REPEATS_REGION"/>
    <property type="match status" value="1"/>
</dbReference>
<reference evidence="8 9" key="1">
    <citation type="journal article" date="2023" name="Elife">
        <title>Identification of key yeast species and microbe-microbe interactions impacting larval growth of Drosophila in the wild.</title>
        <authorList>
            <person name="Mure A."/>
            <person name="Sugiura Y."/>
            <person name="Maeda R."/>
            <person name="Honda K."/>
            <person name="Sakurai N."/>
            <person name="Takahashi Y."/>
            <person name="Watada M."/>
            <person name="Katoh T."/>
            <person name="Gotoh A."/>
            <person name="Gotoh Y."/>
            <person name="Taniguchi I."/>
            <person name="Nakamura K."/>
            <person name="Hayashi T."/>
            <person name="Katayama T."/>
            <person name="Uemura T."/>
            <person name="Hattori Y."/>
        </authorList>
    </citation>
    <scope>NUCLEOTIDE SEQUENCE [LARGE SCALE GENOMIC DNA]</scope>
    <source>
        <strain evidence="8 9">PK-24</strain>
    </source>
</reference>
<dbReference type="SUPFAM" id="SSF50978">
    <property type="entry name" value="WD40 repeat-like"/>
    <property type="match status" value="3"/>
</dbReference>
<dbReference type="PANTHER" id="PTHR14344">
    <property type="entry name" value="WD REPEAT PROTEIN"/>
    <property type="match status" value="1"/>
</dbReference>
<comment type="similarity">
    <text evidence="6">Belongs to the WD repeat WDR6 family.</text>
</comment>
<dbReference type="AlphaFoldDB" id="A0AAV5R1A4"/>
<dbReference type="PROSITE" id="PS00678">
    <property type="entry name" value="WD_REPEATS_1"/>
    <property type="match status" value="1"/>
</dbReference>
<accession>A0AAV5R1A4</accession>
<dbReference type="Gene3D" id="2.130.10.10">
    <property type="entry name" value="YVTN repeat-like/Quinoprotein amine dehydrogenase"/>
    <property type="match status" value="4"/>
</dbReference>
<dbReference type="GO" id="GO:0005737">
    <property type="term" value="C:cytoplasm"/>
    <property type="evidence" value="ECO:0007669"/>
    <property type="project" value="UniProtKB-SubCell"/>
</dbReference>
<dbReference type="PANTHER" id="PTHR14344:SF3">
    <property type="entry name" value="WD REPEAT-CONTAINING PROTEIN 6"/>
    <property type="match status" value="1"/>
</dbReference>
<dbReference type="Proteomes" id="UP001378960">
    <property type="component" value="Unassembled WGS sequence"/>
</dbReference>
<keyword evidence="4" id="KW-0819">tRNA processing</keyword>